<dbReference type="SUPFAM" id="SSF47413">
    <property type="entry name" value="lambda repressor-like DNA-binding domains"/>
    <property type="match status" value="1"/>
</dbReference>
<dbReference type="OrthoDB" id="4329304at2"/>
<dbReference type="GO" id="GO:0003677">
    <property type="term" value="F:DNA binding"/>
    <property type="evidence" value="ECO:0007669"/>
    <property type="project" value="InterPro"/>
</dbReference>
<dbReference type="CDD" id="cd00093">
    <property type="entry name" value="HTH_XRE"/>
    <property type="match status" value="1"/>
</dbReference>
<dbReference type="eggNOG" id="COG1476">
    <property type="taxonomic scope" value="Bacteria"/>
</dbReference>
<feature type="domain" description="HTH cro/C1-type" evidence="2">
    <location>
        <begin position="9"/>
        <end position="64"/>
    </location>
</feature>
<evidence type="ECO:0000256" key="1">
    <source>
        <dbReference type="PROSITE-ProRule" id="PRU00339"/>
    </source>
</evidence>
<evidence type="ECO:0000313" key="3">
    <source>
        <dbReference type="EMBL" id="SDM33279.1"/>
    </source>
</evidence>
<dbReference type="Gene3D" id="3.40.50.300">
    <property type="entry name" value="P-loop containing nucleotide triphosphate hydrolases"/>
    <property type="match status" value="1"/>
</dbReference>
<dbReference type="Pfam" id="PF13181">
    <property type="entry name" value="TPR_8"/>
    <property type="match status" value="1"/>
</dbReference>
<dbReference type="PANTHER" id="PTHR47691:SF3">
    <property type="entry name" value="HTH-TYPE TRANSCRIPTIONAL REGULATOR RV0890C-RELATED"/>
    <property type="match status" value="1"/>
</dbReference>
<dbReference type="PANTHER" id="PTHR47691">
    <property type="entry name" value="REGULATOR-RELATED"/>
    <property type="match status" value="1"/>
</dbReference>
<accession>A0A1G9SCW0</accession>
<dbReference type="EMBL" id="LT629701">
    <property type="protein sequence ID" value="SDM33279.1"/>
    <property type="molecule type" value="Genomic_DNA"/>
</dbReference>
<dbReference type="InterPro" id="IPR027417">
    <property type="entry name" value="P-loop_NTPase"/>
</dbReference>
<dbReference type="PRINTS" id="PR00364">
    <property type="entry name" value="DISEASERSIST"/>
</dbReference>
<evidence type="ECO:0000313" key="4">
    <source>
        <dbReference type="Proteomes" id="UP000183376"/>
    </source>
</evidence>
<reference evidence="3 4" key="1">
    <citation type="submission" date="2016-10" db="EMBL/GenBank/DDBJ databases">
        <authorList>
            <person name="de Groot N.N."/>
        </authorList>
    </citation>
    <scope>NUCLEOTIDE SEQUENCE [LARGE SCALE GENOMIC DNA]</scope>
    <source>
        <strain evidence="3 4">DSM 44149</strain>
    </source>
</reference>
<dbReference type="InterPro" id="IPR011990">
    <property type="entry name" value="TPR-like_helical_dom_sf"/>
</dbReference>
<dbReference type="AlphaFoldDB" id="A0A1G9SCW0"/>
<evidence type="ECO:0000259" key="2">
    <source>
        <dbReference type="PROSITE" id="PS50943"/>
    </source>
</evidence>
<dbReference type="STRING" id="211114.SAMN04489726_1075"/>
<dbReference type="InterPro" id="IPR010982">
    <property type="entry name" value="Lambda_DNA-bd_dom_sf"/>
</dbReference>
<dbReference type="eggNOG" id="COG3903">
    <property type="taxonomic scope" value="Bacteria"/>
</dbReference>
<dbReference type="RefSeq" id="WP_052407872.1">
    <property type="nucleotide sequence ID" value="NZ_JOEF01000024.1"/>
</dbReference>
<dbReference type="Gene3D" id="1.25.40.10">
    <property type="entry name" value="Tetratricopeptide repeat domain"/>
    <property type="match status" value="2"/>
</dbReference>
<keyword evidence="1" id="KW-0802">TPR repeat</keyword>
<dbReference type="SMART" id="SM00028">
    <property type="entry name" value="TPR"/>
    <property type="match status" value="5"/>
</dbReference>
<organism evidence="3 4">
    <name type="scientific">Allokutzneria albata</name>
    <name type="common">Kibdelosporangium albatum</name>
    <dbReference type="NCBI Taxonomy" id="211114"/>
    <lineage>
        <taxon>Bacteria</taxon>
        <taxon>Bacillati</taxon>
        <taxon>Actinomycetota</taxon>
        <taxon>Actinomycetes</taxon>
        <taxon>Pseudonocardiales</taxon>
        <taxon>Pseudonocardiaceae</taxon>
        <taxon>Allokutzneria</taxon>
    </lineage>
</organism>
<protein>
    <submittedName>
        <fullName evidence="3">Tetratricopeptide repeat-containing protein</fullName>
    </submittedName>
</protein>
<proteinExistence type="predicted"/>
<dbReference type="PROSITE" id="PS50005">
    <property type="entry name" value="TPR"/>
    <property type="match status" value="1"/>
</dbReference>
<dbReference type="InterPro" id="IPR001387">
    <property type="entry name" value="Cro/C1-type_HTH"/>
</dbReference>
<dbReference type="SUPFAM" id="SSF48452">
    <property type="entry name" value="TPR-like"/>
    <property type="match status" value="2"/>
</dbReference>
<dbReference type="InterPro" id="IPR019734">
    <property type="entry name" value="TPR_rpt"/>
</dbReference>
<dbReference type="PROSITE" id="PS50943">
    <property type="entry name" value="HTH_CROC1"/>
    <property type="match status" value="1"/>
</dbReference>
<name>A0A1G9SCW0_ALLAB</name>
<dbReference type="SMART" id="SM00530">
    <property type="entry name" value="HTH_XRE"/>
    <property type="match status" value="1"/>
</dbReference>
<dbReference type="SUPFAM" id="SSF52540">
    <property type="entry name" value="P-loop containing nucleoside triphosphate hydrolases"/>
    <property type="match status" value="1"/>
</dbReference>
<gene>
    <name evidence="3" type="ORF">SAMN04489726_1075</name>
</gene>
<sequence length="771" mass="82514">MGEQLATVLRHHRRRAGLTQEELAERSGVSVRTIRGIESGKRPNPQLASVRHLVAALDLQPSEQNELLAAATSTSEQPVSPVPRQLPSDVIGFVGRADELGQLDTMLHTAEREQSAVVISAVSGTAGVGKTALAVHWAHRVANRFTDGQLYVNLRGFDASGALVEPADAVRGFLDALGVPPQRIPAGVDAQVGLYRSLVAGRRMLVMLDNARDADQVRPLLPGTAGCLVVVTSRNHLTSLVATHNAHPLSLDLLSAAEAEQLLAERLGRTRVAAEPDAVSEIIGHCARLPLALAVVAARAATRPAFPLSALVAELREADDTLDGLAGTEPSTDVRSVFSWSYRALSPGAARTFRLLGLHWGAEFGLASVASLTGLPTTTTRQLLAELTGAHLITENLAGRYAFHDLLRDYAAQQTSTIDSGDERTAAVLRLRDHYLHTAYLAALLFYPQRRPIELPAPQPGTTPTELADLGQALTWFTQEHTTIVAAARHALAQRHLAHAWRLAWALSDFLDRNGHWNEQAEVQRTALTAADQLGDLEAQAHARRGLARACSRLGAYQDTHTHLSAALEALNGLADTAGQAHIHLNFTETLLLEGKPAEALAHAMTALELSTANGDRVGRSVALNGIGWCHALLGNYEQTLAFCGQALEVHVELGARSYEANALDSLGYAHQHLGHHTEAVDCYQRAATINRELGDQVTLAEALTHLGEARLAAGEVDAAHSAWSEALIALDTINSPDAERLRARLLALPVNVRTGEAEASRADPAPFSGL</sequence>
<feature type="repeat" description="TPR" evidence="1">
    <location>
        <begin position="661"/>
        <end position="694"/>
    </location>
</feature>
<dbReference type="Gene3D" id="1.10.260.40">
    <property type="entry name" value="lambda repressor-like DNA-binding domains"/>
    <property type="match status" value="1"/>
</dbReference>
<dbReference type="GO" id="GO:0043531">
    <property type="term" value="F:ADP binding"/>
    <property type="evidence" value="ECO:0007669"/>
    <property type="project" value="InterPro"/>
</dbReference>
<dbReference type="Pfam" id="PF13560">
    <property type="entry name" value="HTH_31"/>
    <property type="match status" value="1"/>
</dbReference>
<keyword evidence="4" id="KW-1185">Reference proteome</keyword>
<dbReference type="Proteomes" id="UP000183376">
    <property type="component" value="Chromosome I"/>
</dbReference>